<evidence type="ECO:0000256" key="8">
    <source>
        <dbReference type="PROSITE-ProRule" id="PRU00042"/>
    </source>
</evidence>
<evidence type="ECO:0000256" key="4">
    <source>
        <dbReference type="ARBA" id="ARBA00022771"/>
    </source>
</evidence>
<dbReference type="PANTHER" id="PTHR24390:SF159">
    <property type="entry name" value="GROWTH FACTOR INDEPENDENT 1 TRANSCRIPTIONAL REPRESSOR"/>
    <property type="match status" value="1"/>
</dbReference>
<feature type="domain" description="C2H2-type" evidence="11">
    <location>
        <begin position="244"/>
        <end position="271"/>
    </location>
</feature>
<keyword evidence="5 9" id="KW-0862">Zinc</keyword>
<dbReference type="Pfam" id="PF00096">
    <property type="entry name" value="zf-C2H2"/>
    <property type="match status" value="1"/>
</dbReference>
<organism evidence="13 14">
    <name type="scientific">Plutella xylostella</name>
    <name type="common">Diamondback moth</name>
    <name type="synonym">Plutella maculipennis</name>
    <dbReference type="NCBI Taxonomy" id="51655"/>
    <lineage>
        <taxon>Eukaryota</taxon>
        <taxon>Metazoa</taxon>
        <taxon>Ecdysozoa</taxon>
        <taxon>Arthropoda</taxon>
        <taxon>Hexapoda</taxon>
        <taxon>Insecta</taxon>
        <taxon>Pterygota</taxon>
        <taxon>Neoptera</taxon>
        <taxon>Endopterygota</taxon>
        <taxon>Lepidoptera</taxon>
        <taxon>Glossata</taxon>
        <taxon>Ditrysia</taxon>
        <taxon>Yponomeutoidea</taxon>
        <taxon>Plutellidae</taxon>
        <taxon>Plutella</taxon>
    </lineage>
</organism>
<evidence type="ECO:0000259" key="12">
    <source>
        <dbReference type="PROSITE" id="PS51915"/>
    </source>
</evidence>
<protein>
    <submittedName>
        <fullName evidence="13">Uncharacterized protein</fullName>
    </submittedName>
</protein>
<keyword evidence="14" id="KW-1185">Reference proteome</keyword>
<proteinExistence type="predicted"/>
<evidence type="ECO:0000256" key="3">
    <source>
        <dbReference type="ARBA" id="ARBA00022737"/>
    </source>
</evidence>
<dbReference type="EMBL" id="JAHIBW010000024">
    <property type="protein sequence ID" value="KAG7298432.1"/>
    <property type="molecule type" value="Genomic_DNA"/>
</dbReference>
<keyword evidence="3" id="KW-0677">Repeat</keyword>
<dbReference type="Pfam" id="PF12874">
    <property type="entry name" value="zf-met"/>
    <property type="match status" value="1"/>
</dbReference>
<evidence type="ECO:0000256" key="6">
    <source>
        <dbReference type="ARBA" id="ARBA00023125"/>
    </source>
</evidence>
<dbReference type="InterPro" id="IPR012934">
    <property type="entry name" value="Znf_AD"/>
</dbReference>
<dbReference type="SMART" id="SM00355">
    <property type="entry name" value="ZnF_C2H2"/>
    <property type="match status" value="7"/>
</dbReference>
<feature type="binding site" evidence="9">
    <location>
        <position position="75"/>
    </location>
    <ligand>
        <name>Zn(2+)</name>
        <dbReference type="ChEBI" id="CHEBI:29105"/>
    </ligand>
</feature>
<comment type="subcellular location">
    <subcellularLocation>
        <location evidence="1">Nucleus</location>
    </subcellularLocation>
</comment>
<dbReference type="InterPro" id="IPR036236">
    <property type="entry name" value="Znf_C2H2_sf"/>
</dbReference>
<accession>A0ABQ7PZN8</accession>
<dbReference type="Gene3D" id="3.30.160.60">
    <property type="entry name" value="Classic Zinc Finger"/>
    <property type="match status" value="5"/>
</dbReference>
<keyword evidence="7" id="KW-0539">Nucleus</keyword>
<evidence type="ECO:0000313" key="14">
    <source>
        <dbReference type="Proteomes" id="UP000823941"/>
    </source>
</evidence>
<evidence type="ECO:0000256" key="5">
    <source>
        <dbReference type="ARBA" id="ARBA00022833"/>
    </source>
</evidence>
<reference evidence="13 14" key="1">
    <citation type="submission" date="2021-06" db="EMBL/GenBank/DDBJ databases">
        <title>A haploid diamondback moth (Plutella xylostella L.) genome assembly resolves 31 chromosomes and identifies a diamide resistance mutation.</title>
        <authorList>
            <person name="Ward C.M."/>
            <person name="Perry K.D."/>
            <person name="Baker G."/>
            <person name="Powis K."/>
            <person name="Heckel D.G."/>
            <person name="Baxter S.W."/>
        </authorList>
    </citation>
    <scope>NUCLEOTIDE SEQUENCE [LARGE SCALE GENOMIC DNA]</scope>
    <source>
        <strain evidence="13 14">LV</strain>
        <tissue evidence="13">Single pupa</tissue>
    </source>
</reference>
<dbReference type="SMART" id="SM00868">
    <property type="entry name" value="zf-AD"/>
    <property type="match status" value="1"/>
</dbReference>
<evidence type="ECO:0000313" key="13">
    <source>
        <dbReference type="EMBL" id="KAG7298432.1"/>
    </source>
</evidence>
<evidence type="ECO:0000256" key="9">
    <source>
        <dbReference type="PROSITE-ProRule" id="PRU01263"/>
    </source>
</evidence>
<feature type="region of interest" description="Disordered" evidence="10">
    <location>
        <begin position="394"/>
        <end position="416"/>
    </location>
</feature>
<keyword evidence="4 8" id="KW-0863">Zinc-finger</keyword>
<dbReference type="SUPFAM" id="SSF57667">
    <property type="entry name" value="beta-beta-alpha zinc fingers"/>
    <property type="match status" value="5"/>
</dbReference>
<dbReference type="PROSITE" id="PS50157">
    <property type="entry name" value="ZINC_FINGER_C2H2_2"/>
    <property type="match status" value="7"/>
</dbReference>
<feature type="binding site" evidence="9">
    <location>
        <position position="30"/>
    </location>
    <ligand>
        <name>Zn(2+)</name>
        <dbReference type="ChEBI" id="CHEBI:29105"/>
    </ligand>
</feature>
<dbReference type="Proteomes" id="UP000823941">
    <property type="component" value="Chromosome 24"/>
</dbReference>
<evidence type="ECO:0000256" key="1">
    <source>
        <dbReference type="ARBA" id="ARBA00004123"/>
    </source>
</evidence>
<feature type="domain" description="C2H2-type" evidence="11">
    <location>
        <begin position="272"/>
        <end position="299"/>
    </location>
</feature>
<feature type="domain" description="C2H2-type" evidence="11">
    <location>
        <begin position="373"/>
        <end position="401"/>
    </location>
</feature>
<dbReference type="Gene3D" id="3.40.1800.20">
    <property type="match status" value="1"/>
</dbReference>
<name>A0ABQ7PZN8_PLUXY</name>
<dbReference type="PANTHER" id="PTHR24390">
    <property type="entry name" value="ZINC FINGER PROTEIN"/>
    <property type="match status" value="1"/>
</dbReference>
<evidence type="ECO:0000256" key="7">
    <source>
        <dbReference type="ARBA" id="ARBA00023242"/>
    </source>
</evidence>
<gene>
    <name evidence="13" type="ORF">JYU34_018060</name>
</gene>
<dbReference type="PROSITE" id="PS51915">
    <property type="entry name" value="ZAD"/>
    <property type="match status" value="1"/>
</dbReference>
<dbReference type="InterPro" id="IPR013087">
    <property type="entry name" value="Znf_C2H2_type"/>
</dbReference>
<feature type="domain" description="C2H2-type" evidence="11">
    <location>
        <begin position="215"/>
        <end position="243"/>
    </location>
</feature>
<feature type="domain" description="ZAD" evidence="12">
    <location>
        <begin position="25"/>
        <end position="99"/>
    </location>
</feature>
<feature type="binding site" evidence="9">
    <location>
        <position position="27"/>
    </location>
    <ligand>
        <name>Zn(2+)</name>
        <dbReference type="ChEBI" id="CHEBI:29105"/>
    </ligand>
</feature>
<sequence>MLPVLMFSMQMRRKRRFNYEQMYSSLCRTCLSSKDLHPIFYGKSSEKKRSDELLMITGLEIKLNDGMPQMICTTCLNFMNGALRFRRSAEKANTKLINAGFRKSVKKQREISSVPVNTDDVKIRTIIIDDDKIKTDITESALLDDISNNHDYNFDNAYGDDFQQNDDHNNSYESPKCKSKKESKEPTVYACEVCNKEFKMKNTYKAHMRFHTNFCVCELCGKKCRNNNLLLLHKRGRHGMERVHRCAYCDYSAANKEALIIHERRHTGEKPYICDHCGASFHRRSNLVQHIAIHLPEKNFQCDVCSKRLKSRKFLQIHKHYAHTGRRYAHVCPLCARRYDKPNKCEQCNKKFHSKKFLRSHKFKSHQTRRYTYVCHLCGSQFTSTDSARKHLTRAHGIPRDAQPPVSRIPNASIHM</sequence>
<feature type="domain" description="C2H2-type" evidence="11">
    <location>
        <begin position="300"/>
        <end position="328"/>
    </location>
</feature>
<dbReference type="PROSITE" id="PS00028">
    <property type="entry name" value="ZINC_FINGER_C2H2_1"/>
    <property type="match status" value="6"/>
</dbReference>
<comment type="caution">
    <text evidence="13">The sequence shown here is derived from an EMBL/GenBank/DDBJ whole genome shotgun (WGS) entry which is preliminary data.</text>
</comment>
<keyword evidence="2 9" id="KW-0479">Metal-binding</keyword>
<dbReference type="SUPFAM" id="SSF57716">
    <property type="entry name" value="Glucocorticoid receptor-like (DNA-binding domain)"/>
    <property type="match status" value="1"/>
</dbReference>
<evidence type="ECO:0000259" key="11">
    <source>
        <dbReference type="PROSITE" id="PS50157"/>
    </source>
</evidence>
<feature type="binding site" evidence="9">
    <location>
        <position position="72"/>
    </location>
    <ligand>
        <name>Zn(2+)</name>
        <dbReference type="ChEBI" id="CHEBI:29105"/>
    </ligand>
</feature>
<feature type="domain" description="C2H2-type" evidence="11">
    <location>
        <begin position="343"/>
        <end position="371"/>
    </location>
</feature>
<dbReference type="Pfam" id="PF07776">
    <property type="entry name" value="zf-AD"/>
    <property type="match status" value="1"/>
</dbReference>
<evidence type="ECO:0000256" key="2">
    <source>
        <dbReference type="ARBA" id="ARBA00022723"/>
    </source>
</evidence>
<feature type="domain" description="C2H2-type" evidence="11">
    <location>
        <begin position="189"/>
        <end position="213"/>
    </location>
</feature>
<evidence type="ECO:0000256" key="10">
    <source>
        <dbReference type="SAM" id="MobiDB-lite"/>
    </source>
</evidence>
<keyword evidence="6" id="KW-0238">DNA-binding</keyword>